<dbReference type="Proteomes" id="UP000252139">
    <property type="component" value="Unassembled WGS sequence"/>
</dbReference>
<gene>
    <name evidence="1" type="ORF">CU097_014010</name>
</gene>
<sequence>MHDITVGENILAIAPVLFIVGDNVHHVELCLSRGPVLGSIYLDRSAQYPVVEGTKNKSQFSWDLLRKLMKDVHGSLVDNIIFNATRDYITIFRLPALIREVKDKRQTENGKSFKDTDPQVKLTTIEALEEMAVPFIPLRACVGSWGANLVLRYYWARNEKSRYFAASSNEQGNYIN</sequence>
<comment type="caution">
    <text evidence="1">The sequence shown here is derived from an EMBL/GenBank/DDBJ whole genome shotgun (WGS) entry which is preliminary data.</text>
</comment>
<name>A0A367JYI7_RHIAZ</name>
<organism evidence="1 2">
    <name type="scientific">Rhizopus azygosporus</name>
    <name type="common">Rhizopus microsporus var. azygosporus</name>
    <dbReference type="NCBI Taxonomy" id="86630"/>
    <lineage>
        <taxon>Eukaryota</taxon>
        <taxon>Fungi</taxon>
        <taxon>Fungi incertae sedis</taxon>
        <taxon>Mucoromycota</taxon>
        <taxon>Mucoromycotina</taxon>
        <taxon>Mucoromycetes</taxon>
        <taxon>Mucorales</taxon>
        <taxon>Mucorineae</taxon>
        <taxon>Rhizopodaceae</taxon>
        <taxon>Rhizopus</taxon>
    </lineage>
</organism>
<proteinExistence type="predicted"/>
<accession>A0A367JYI7</accession>
<evidence type="ECO:0000313" key="1">
    <source>
        <dbReference type="EMBL" id="RCH94967.1"/>
    </source>
</evidence>
<dbReference type="OrthoDB" id="2264760at2759"/>
<reference evidence="1 2" key="1">
    <citation type="journal article" date="2018" name="G3 (Bethesda)">
        <title>Phylogenetic and Phylogenomic Definition of Rhizopus Species.</title>
        <authorList>
            <person name="Gryganskyi A.P."/>
            <person name="Golan J."/>
            <person name="Dolatabadi S."/>
            <person name="Mondo S."/>
            <person name="Robb S."/>
            <person name="Idnurm A."/>
            <person name="Muszewska A."/>
            <person name="Steczkiewicz K."/>
            <person name="Masonjones S."/>
            <person name="Liao H.L."/>
            <person name="Gajdeczka M.T."/>
            <person name="Anike F."/>
            <person name="Vuek A."/>
            <person name="Anishchenko I.M."/>
            <person name="Voigt K."/>
            <person name="de Hoog G.S."/>
            <person name="Smith M.E."/>
            <person name="Heitman J."/>
            <person name="Vilgalys R."/>
            <person name="Stajich J.E."/>
        </authorList>
    </citation>
    <scope>NUCLEOTIDE SEQUENCE [LARGE SCALE GENOMIC DNA]</scope>
    <source>
        <strain evidence="1 2">CBS 357.93</strain>
    </source>
</reference>
<evidence type="ECO:0000313" key="2">
    <source>
        <dbReference type="Proteomes" id="UP000252139"/>
    </source>
</evidence>
<keyword evidence="2" id="KW-1185">Reference proteome</keyword>
<dbReference type="EMBL" id="PJQL01000519">
    <property type="protein sequence ID" value="RCH94967.1"/>
    <property type="molecule type" value="Genomic_DNA"/>
</dbReference>
<protein>
    <submittedName>
        <fullName evidence="1">Uncharacterized protein</fullName>
    </submittedName>
</protein>
<dbReference type="AlphaFoldDB" id="A0A367JYI7"/>